<feature type="domain" description="Reverse transcriptase Ty1/copia-type" evidence="2">
    <location>
        <begin position="201"/>
        <end position="271"/>
    </location>
</feature>
<keyword evidence="1" id="KW-0812">Transmembrane</keyword>
<dbReference type="InterPro" id="IPR013103">
    <property type="entry name" value="RVT_2"/>
</dbReference>
<evidence type="ECO:0000259" key="2">
    <source>
        <dbReference type="Pfam" id="PF07727"/>
    </source>
</evidence>
<gene>
    <name evidence="3" type="ORF">L3X38_024439</name>
</gene>
<sequence length="280" mass="31101">MSSSAVASSTVATMATYSILNITHLVTVKLNDDNYLLWYHQVEVFLIRQDLFKYVNGTHPCLATSSPDYNNWVCTDNTDKTLVSTLSATLSEPILASVVGCKTSASMWSFISKYFTHKSTANSSHLRRRLNKISRGTRFALVLVMIPVSPFVSPPATLPHPTLPPVTKASSSPHVALIRTYQRRPRPPPNSQSDSGSPVFTWVLVSHSQQHVVGCKWVFKLKGKSDGSIERYKARLVAKGFHQQPHFDFDETFSPLVKPTIVRTVLALAVSLVGLFVNRM</sequence>
<evidence type="ECO:0000313" key="4">
    <source>
        <dbReference type="Proteomes" id="UP001054821"/>
    </source>
</evidence>
<dbReference type="AlphaFoldDB" id="A0AAD4W2C4"/>
<comment type="caution">
    <text evidence="3">The sequence shown here is derived from an EMBL/GenBank/DDBJ whole genome shotgun (WGS) entry which is preliminary data.</text>
</comment>
<proteinExistence type="predicted"/>
<dbReference type="Proteomes" id="UP001054821">
    <property type="component" value="Chromosome 4"/>
</dbReference>
<dbReference type="PANTHER" id="PTHR47481:SF10">
    <property type="entry name" value="COPIA-LIKE POLYPROTEIN_RETROTRANSPOSON"/>
    <property type="match status" value="1"/>
</dbReference>
<dbReference type="PANTHER" id="PTHR47481">
    <property type="match status" value="1"/>
</dbReference>
<name>A0AAD4W2C4_PRUDU</name>
<keyword evidence="4" id="KW-1185">Reference proteome</keyword>
<dbReference type="EMBL" id="JAJFAZ020000004">
    <property type="protein sequence ID" value="KAI5334306.1"/>
    <property type="molecule type" value="Genomic_DNA"/>
</dbReference>
<evidence type="ECO:0000256" key="1">
    <source>
        <dbReference type="SAM" id="Phobius"/>
    </source>
</evidence>
<feature type="transmembrane region" description="Helical" evidence="1">
    <location>
        <begin position="136"/>
        <end position="153"/>
    </location>
</feature>
<keyword evidence="1" id="KW-0472">Membrane</keyword>
<dbReference type="Pfam" id="PF14223">
    <property type="entry name" value="Retrotran_gag_2"/>
    <property type="match status" value="1"/>
</dbReference>
<protein>
    <recommendedName>
        <fullName evidence="2">Reverse transcriptase Ty1/copia-type domain-containing protein</fullName>
    </recommendedName>
</protein>
<dbReference type="Pfam" id="PF07727">
    <property type="entry name" value="RVT_2"/>
    <property type="match status" value="1"/>
</dbReference>
<organism evidence="3 4">
    <name type="scientific">Prunus dulcis</name>
    <name type="common">Almond</name>
    <name type="synonym">Amygdalus dulcis</name>
    <dbReference type="NCBI Taxonomy" id="3755"/>
    <lineage>
        <taxon>Eukaryota</taxon>
        <taxon>Viridiplantae</taxon>
        <taxon>Streptophyta</taxon>
        <taxon>Embryophyta</taxon>
        <taxon>Tracheophyta</taxon>
        <taxon>Spermatophyta</taxon>
        <taxon>Magnoliopsida</taxon>
        <taxon>eudicotyledons</taxon>
        <taxon>Gunneridae</taxon>
        <taxon>Pentapetalae</taxon>
        <taxon>rosids</taxon>
        <taxon>fabids</taxon>
        <taxon>Rosales</taxon>
        <taxon>Rosaceae</taxon>
        <taxon>Amygdaloideae</taxon>
        <taxon>Amygdaleae</taxon>
        <taxon>Prunus</taxon>
    </lineage>
</organism>
<reference evidence="3 4" key="1">
    <citation type="journal article" date="2022" name="G3 (Bethesda)">
        <title>Whole-genome sequence and methylome profiling of the almond [Prunus dulcis (Mill.) D.A. Webb] cultivar 'Nonpareil'.</title>
        <authorList>
            <person name="D'Amico-Willman K.M."/>
            <person name="Ouma W.Z."/>
            <person name="Meulia T."/>
            <person name="Sideli G.M."/>
            <person name="Gradziel T.M."/>
            <person name="Fresnedo-Ramirez J."/>
        </authorList>
    </citation>
    <scope>NUCLEOTIDE SEQUENCE [LARGE SCALE GENOMIC DNA]</scope>
    <source>
        <strain evidence="3">Clone GOH B32 T37-40</strain>
    </source>
</reference>
<feature type="transmembrane region" description="Helical" evidence="1">
    <location>
        <begin position="260"/>
        <end position="277"/>
    </location>
</feature>
<keyword evidence="1" id="KW-1133">Transmembrane helix</keyword>
<evidence type="ECO:0000313" key="3">
    <source>
        <dbReference type="EMBL" id="KAI5334306.1"/>
    </source>
</evidence>
<accession>A0AAD4W2C4</accession>